<accession>A0ABX8RRR3</accession>
<evidence type="ECO:0000313" key="3">
    <source>
        <dbReference type="Proteomes" id="UP000694257"/>
    </source>
</evidence>
<sequence length="308" mass="34647">MFDDPPPLNGQPLKAAFTRTMSGWLDRLMILDTDLFYDPDDLAALLIAAETVPNLVVITADETRGRRARLARYALDQLGRTDVPVIAGLDLGGEQRFLMDDYLDGLEPQPDDLVDAVARVCAMTTGPIDWVGMGPMTNYTAVVTAAPELAERFVLYQMGGWLDRYRDKRVASHNLRIDTVAAGLGLRIAHKPRLMLSDFTNVREIRITPDWAVIRSLRSSPNPAAQLLATNFELWFARRGGSWMHDPLTLTLPLQLPFVTMRGEWIRIEKDARICRDLDGRVMEVSCAVDYPGFIDWFHETLLAGAYR</sequence>
<proteinExistence type="predicted"/>
<organism evidence="2 3">
    <name type="scientific">Nocardia iowensis</name>
    <dbReference type="NCBI Taxonomy" id="204891"/>
    <lineage>
        <taxon>Bacteria</taxon>
        <taxon>Bacillati</taxon>
        <taxon>Actinomycetota</taxon>
        <taxon>Actinomycetes</taxon>
        <taxon>Mycobacteriales</taxon>
        <taxon>Nocardiaceae</taxon>
        <taxon>Nocardia</taxon>
    </lineage>
</organism>
<protein>
    <submittedName>
        <fullName evidence="2">Nucleoside hydrolase</fullName>
    </submittedName>
</protein>
<gene>
    <name evidence="2" type="ORF">KV110_01750</name>
</gene>
<dbReference type="GO" id="GO:0016787">
    <property type="term" value="F:hydrolase activity"/>
    <property type="evidence" value="ECO:0007669"/>
    <property type="project" value="UniProtKB-KW"/>
</dbReference>
<reference evidence="2 3" key="1">
    <citation type="submission" date="2021-07" db="EMBL/GenBank/DDBJ databases">
        <title>Whole Genome Sequence of Nocardia Iowensis.</title>
        <authorList>
            <person name="Lamm A."/>
            <person name="Collins-Fairclough A.M."/>
            <person name="Bunk B."/>
            <person name="Sproer C."/>
        </authorList>
    </citation>
    <scope>NUCLEOTIDE SEQUENCE [LARGE SCALE GENOMIC DNA]</scope>
    <source>
        <strain evidence="2 3">NRRL 5646</strain>
    </source>
</reference>
<keyword evidence="2" id="KW-0378">Hydrolase</keyword>
<evidence type="ECO:0000259" key="1">
    <source>
        <dbReference type="Pfam" id="PF01156"/>
    </source>
</evidence>
<dbReference type="InterPro" id="IPR001910">
    <property type="entry name" value="Inosine/uridine_hydrolase_dom"/>
</dbReference>
<dbReference type="RefSeq" id="WP_218472790.1">
    <property type="nucleotide sequence ID" value="NZ_BAABJN010000009.1"/>
</dbReference>
<keyword evidence="3" id="KW-1185">Reference proteome</keyword>
<feature type="domain" description="Inosine/uridine-preferring nucleoside hydrolase" evidence="1">
    <location>
        <begin position="29"/>
        <end position="275"/>
    </location>
</feature>
<name>A0ABX8RRR3_NOCIO</name>
<dbReference type="Proteomes" id="UP000694257">
    <property type="component" value="Chromosome"/>
</dbReference>
<dbReference type="Pfam" id="PF01156">
    <property type="entry name" value="IU_nuc_hydro"/>
    <property type="match status" value="1"/>
</dbReference>
<evidence type="ECO:0000313" key="2">
    <source>
        <dbReference type="EMBL" id="QXN91941.1"/>
    </source>
</evidence>
<dbReference type="EMBL" id="CP078145">
    <property type="protein sequence ID" value="QXN91941.1"/>
    <property type="molecule type" value="Genomic_DNA"/>
</dbReference>